<proteinExistence type="predicted"/>
<feature type="region of interest" description="Disordered" evidence="1">
    <location>
        <begin position="678"/>
        <end position="701"/>
    </location>
</feature>
<reference evidence="2 3" key="1">
    <citation type="submission" date="2018-06" db="EMBL/GenBank/DDBJ databases">
        <title>Sphaerisporangium craniellae sp. nov., isolated from a marine sponge in the South China Sea.</title>
        <authorList>
            <person name="Li L."/>
        </authorList>
    </citation>
    <scope>NUCLEOTIDE SEQUENCE [LARGE SCALE GENOMIC DNA]</scope>
    <source>
        <strain evidence="2 3">CCTCC AA 208026</strain>
    </source>
</reference>
<dbReference type="PANTHER" id="PTHR35399:SF2">
    <property type="entry name" value="DUF839 DOMAIN-CONTAINING PROTEIN"/>
    <property type="match status" value="1"/>
</dbReference>
<dbReference type="PANTHER" id="PTHR35399">
    <property type="entry name" value="SLR8030 PROTEIN"/>
    <property type="match status" value="1"/>
</dbReference>
<gene>
    <name evidence="2" type="ORF">DQ384_35955</name>
</gene>
<comment type="caution">
    <text evidence="2">The sequence shown here is derived from an EMBL/GenBank/DDBJ whole genome shotgun (WGS) entry which is preliminary data.</text>
</comment>
<dbReference type="EMBL" id="QOIL01000029">
    <property type="protein sequence ID" value="RCG21962.1"/>
    <property type="molecule type" value="Genomic_DNA"/>
</dbReference>
<evidence type="ECO:0000313" key="2">
    <source>
        <dbReference type="EMBL" id="RCG21962.1"/>
    </source>
</evidence>
<name>A0A367EWE8_9ACTN</name>
<dbReference type="InterPro" id="IPR008557">
    <property type="entry name" value="PhoX"/>
</dbReference>
<protein>
    <submittedName>
        <fullName evidence="2">PhoX family phosphatase</fullName>
    </submittedName>
</protein>
<dbReference type="SUPFAM" id="SSF63829">
    <property type="entry name" value="Calcium-dependent phosphotriesterase"/>
    <property type="match status" value="1"/>
</dbReference>
<dbReference type="OrthoDB" id="9801383at2"/>
<dbReference type="Pfam" id="PF05787">
    <property type="entry name" value="PhoX"/>
    <property type="match status" value="1"/>
</dbReference>
<dbReference type="AlphaFoldDB" id="A0A367EWE8"/>
<evidence type="ECO:0000313" key="3">
    <source>
        <dbReference type="Proteomes" id="UP000253094"/>
    </source>
</evidence>
<keyword evidence="3" id="KW-1185">Reference proteome</keyword>
<evidence type="ECO:0000256" key="1">
    <source>
        <dbReference type="SAM" id="MobiDB-lite"/>
    </source>
</evidence>
<sequence>MPRCDDGRTVRRGIHRKILEGPVANPSPRRMLPLLSAPRMGGRDAMTCQFRCGNACAHEVSNTSDNPYFNDILTNTLSRRGALRAGALGTLVATAGVAGAAVPAFADPGDEAAAQTLGWGHQKGGLRFTPVAPNSADALTVADGYASSVVVRWGDPVLPDAPAFDFDHQTAAAQAKQFGYNCDYVTFFPLGRDRGLLWVNHEYTDENLMFRGWTSGDTVPLEQVKIGMAAHGGSVVEIERAGWSGEWKLVTRGRRRYNRRVTAQTPMRFSGPATGSALLKTAADPRGTTVFGTLNNCGGGTTPWNTVLTGEENWNQYFVGGNGVPDAQKPYLTRYGISTTTAIPSGNRRFDRVEERFDLAKHPQEINRFGWVVEVDPFDPDSTPIKRTALGRFAHEAATTTLTRDRRVAVYMGDDGRFEYIYKFVSKDRYIPGFDRHNRGLLDEGTLYVAIFTGDSPATEIDGTGKLPADGAFDGTGKWVPLVSGSRSFVDGMTAQEVLVYTRIAADKVGATKMDRPEDIERNPVNGNIYAALTNNSNRAVANADEANPRASNRHGHILEIAEDGNDAGATVFRWALPLVCGDPNDPSTYFAGFDKTQVSPISCPDNVTFDREGNLWIATDGNALGKNDGLFAMPLSGPDRGHVRQFLTVPYGAETCGPLITPDQLSVFVAVQHPGEITGATPDNPASHWPDGGTGQPRPSVAVAWHKQGKKIGS</sequence>
<accession>A0A367EWE8</accession>
<dbReference type="Proteomes" id="UP000253094">
    <property type="component" value="Unassembled WGS sequence"/>
</dbReference>
<organism evidence="2 3">
    <name type="scientific">Sphaerisporangium album</name>
    <dbReference type="NCBI Taxonomy" id="509200"/>
    <lineage>
        <taxon>Bacteria</taxon>
        <taxon>Bacillati</taxon>
        <taxon>Actinomycetota</taxon>
        <taxon>Actinomycetes</taxon>
        <taxon>Streptosporangiales</taxon>
        <taxon>Streptosporangiaceae</taxon>
        <taxon>Sphaerisporangium</taxon>
    </lineage>
</organism>